<comment type="similarity">
    <text evidence="1">Belongs to the plant acyltransferase family.</text>
</comment>
<sequence length="117" mass="12795">MVEFLNPPKLEFLNKLLPCEPNKMHRNGEDLPQVLVPVNMFNCGGIAIGTCNLHTLLDGCSGRLFQTTWAAICRGCSSAKLPCPDFFSASSCFPTINHVGKNTNEGLDGKLKIEIED</sequence>
<dbReference type="Proteomes" id="UP000242715">
    <property type="component" value="Unassembled WGS sequence"/>
</dbReference>
<dbReference type="OrthoDB" id="671439at2759"/>
<evidence type="ECO:0000256" key="3">
    <source>
        <dbReference type="ARBA" id="ARBA00023315"/>
    </source>
</evidence>
<dbReference type="EMBL" id="DF973345">
    <property type="protein sequence ID" value="GAU26981.1"/>
    <property type="molecule type" value="Genomic_DNA"/>
</dbReference>
<keyword evidence="3" id="KW-0012">Acyltransferase</keyword>
<keyword evidence="5" id="KW-1185">Reference proteome</keyword>
<gene>
    <name evidence="4" type="ORF">TSUD_290310</name>
</gene>
<name>A0A2Z6M497_TRISU</name>
<dbReference type="Pfam" id="PF02458">
    <property type="entry name" value="Transferase"/>
    <property type="match status" value="1"/>
</dbReference>
<evidence type="ECO:0000313" key="5">
    <source>
        <dbReference type="Proteomes" id="UP000242715"/>
    </source>
</evidence>
<evidence type="ECO:0000256" key="1">
    <source>
        <dbReference type="ARBA" id="ARBA00009861"/>
    </source>
</evidence>
<proteinExistence type="inferred from homology"/>
<organism evidence="4 5">
    <name type="scientific">Trifolium subterraneum</name>
    <name type="common">Subterranean clover</name>
    <dbReference type="NCBI Taxonomy" id="3900"/>
    <lineage>
        <taxon>Eukaryota</taxon>
        <taxon>Viridiplantae</taxon>
        <taxon>Streptophyta</taxon>
        <taxon>Embryophyta</taxon>
        <taxon>Tracheophyta</taxon>
        <taxon>Spermatophyta</taxon>
        <taxon>Magnoliopsida</taxon>
        <taxon>eudicotyledons</taxon>
        <taxon>Gunneridae</taxon>
        <taxon>Pentapetalae</taxon>
        <taxon>rosids</taxon>
        <taxon>fabids</taxon>
        <taxon>Fabales</taxon>
        <taxon>Fabaceae</taxon>
        <taxon>Papilionoideae</taxon>
        <taxon>50 kb inversion clade</taxon>
        <taxon>NPAAA clade</taxon>
        <taxon>Hologalegina</taxon>
        <taxon>IRL clade</taxon>
        <taxon>Trifolieae</taxon>
        <taxon>Trifolium</taxon>
    </lineage>
</organism>
<keyword evidence="2" id="KW-0808">Transferase</keyword>
<reference evidence="5" key="1">
    <citation type="journal article" date="2017" name="Front. Plant Sci.">
        <title>Climate Clever Clovers: New Paradigm to Reduce the Environmental Footprint of Ruminants by Breeding Low Methanogenic Forages Utilizing Haplotype Variation.</title>
        <authorList>
            <person name="Kaur P."/>
            <person name="Appels R."/>
            <person name="Bayer P.E."/>
            <person name="Keeble-Gagnere G."/>
            <person name="Wang J."/>
            <person name="Hirakawa H."/>
            <person name="Shirasawa K."/>
            <person name="Vercoe P."/>
            <person name="Stefanova K."/>
            <person name="Durmic Z."/>
            <person name="Nichols P."/>
            <person name="Revell C."/>
            <person name="Isobe S.N."/>
            <person name="Edwards D."/>
            <person name="Erskine W."/>
        </authorList>
    </citation>
    <scope>NUCLEOTIDE SEQUENCE [LARGE SCALE GENOMIC DNA]</scope>
    <source>
        <strain evidence="5">cv. Daliak</strain>
    </source>
</reference>
<dbReference type="Gene3D" id="3.30.559.10">
    <property type="entry name" value="Chloramphenicol acetyltransferase-like domain"/>
    <property type="match status" value="1"/>
</dbReference>
<evidence type="ECO:0000256" key="2">
    <source>
        <dbReference type="ARBA" id="ARBA00022679"/>
    </source>
</evidence>
<dbReference type="GO" id="GO:0016746">
    <property type="term" value="F:acyltransferase activity"/>
    <property type="evidence" value="ECO:0007669"/>
    <property type="project" value="UniProtKB-KW"/>
</dbReference>
<dbReference type="PANTHER" id="PTHR31623:SF31">
    <property type="entry name" value="HXXXD-TYPE ACYL-TRANSFERASE FAMILY PROTEIN"/>
    <property type="match status" value="1"/>
</dbReference>
<dbReference type="InterPro" id="IPR023213">
    <property type="entry name" value="CAT-like_dom_sf"/>
</dbReference>
<dbReference type="AlphaFoldDB" id="A0A2Z6M497"/>
<accession>A0A2Z6M497</accession>
<evidence type="ECO:0000313" key="4">
    <source>
        <dbReference type="EMBL" id="GAU26981.1"/>
    </source>
</evidence>
<protein>
    <submittedName>
        <fullName evidence="4">Uncharacterized protein</fullName>
    </submittedName>
</protein>
<dbReference type="PANTHER" id="PTHR31623">
    <property type="entry name" value="F21J9.9"/>
    <property type="match status" value="1"/>
</dbReference>